<evidence type="ECO:0000256" key="3">
    <source>
        <dbReference type="SAM" id="Phobius"/>
    </source>
</evidence>
<evidence type="ECO:0000313" key="6">
    <source>
        <dbReference type="EMBL" id="SDI41770.1"/>
    </source>
</evidence>
<dbReference type="InterPro" id="IPR003660">
    <property type="entry name" value="HAMP_dom"/>
</dbReference>
<keyword evidence="3" id="KW-0812">Transmembrane</keyword>
<dbReference type="GO" id="GO:0052621">
    <property type="term" value="F:diguanylate cyclase activity"/>
    <property type="evidence" value="ECO:0007669"/>
    <property type="project" value="UniProtKB-EC"/>
</dbReference>
<evidence type="ECO:0000259" key="5">
    <source>
        <dbReference type="PROSITE" id="PS50887"/>
    </source>
</evidence>
<dbReference type="SUPFAM" id="SSF55073">
    <property type="entry name" value="Nucleotide cyclase"/>
    <property type="match status" value="1"/>
</dbReference>
<dbReference type="InterPro" id="IPR038188">
    <property type="entry name" value="TorS_sensor_sf"/>
</dbReference>
<dbReference type="InterPro" id="IPR029787">
    <property type="entry name" value="Nucleotide_cyclase"/>
</dbReference>
<dbReference type="Gene3D" id="6.10.340.10">
    <property type="match status" value="1"/>
</dbReference>
<dbReference type="Pfam" id="PF00990">
    <property type="entry name" value="GGDEF"/>
    <property type="match status" value="1"/>
</dbReference>
<dbReference type="NCBIfam" id="TIGR00254">
    <property type="entry name" value="GGDEF"/>
    <property type="match status" value="1"/>
</dbReference>
<dbReference type="RefSeq" id="WP_091939341.1">
    <property type="nucleotide sequence ID" value="NZ_FNCY01000018.1"/>
</dbReference>
<dbReference type="Proteomes" id="UP000198607">
    <property type="component" value="Unassembled WGS sequence"/>
</dbReference>
<keyword evidence="3" id="KW-0472">Membrane</keyword>
<gene>
    <name evidence="6" type="ORF">SAMN05660652_03402</name>
</gene>
<dbReference type="PANTHER" id="PTHR45138">
    <property type="entry name" value="REGULATORY COMPONENTS OF SENSORY TRANSDUCTION SYSTEM"/>
    <property type="match status" value="1"/>
</dbReference>
<organism evidence="6 7">
    <name type="scientific">Propionivibrio dicarboxylicus</name>
    <dbReference type="NCBI Taxonomy" id="83767"/>
    <lineage>
        <taxon>Bacteria</taxon>
        <taxon>Pseudomonadati</taxon>
        <taxon>Pseudomonadota</taxon>
        <taxon>Betaproteobacteria</taxon>
        <taxon>Rhodocyclales</taxon>
        <taxon>Rhodocyclaceae</taxon>
        <taxon>Propionivibrio</taxon>
    </lineage>
</organism>
<dbReference type="Gene3D" id="1.20.58.920">
    <property type="match status" value="1"/>
</dbReference>
<accession>A0A1G8KFY0</accession>
<name>A0A1G8KFY0_9RHOO</name>
<feature type="transmembrane region" description="Helical" evidence="3">
    <location>
        <begin position="310"/>
        <end position="329"/>
    </location>
</feature>
<dbReference type="EMBL" id="FNCY01000018">
    <property type="protein sequence ID" value="SDI41770.1"/>
    <property type="molecule type" value="Genomic_DNA"/>
</dbReference>
<keyword evidence="3" id="KW-1133">Transmembrane helix</keyword>
<dbReference type="EC" id="2.7.7.65" evidence="1"/>
<proteinExistence type="predicted"/>
<evidence type="ECO:0000313" key="7">
    <source>
        <dbReference type="Proteomes" id="UP000198607"/>
    </source>
</evidence>
<sequence>MAHNRFGISFRLMGGLLAVVVSATLASLGGFLSLDQVGQQFAWTARSEIPLLVAAARLSQESQGIAFIGPAFGKVDNRFTLATKVGEANDKLASLDVLIQSIASFGADAEVIENIRVTDDMLRQHFARLADVVGQRIDAETELQNRWNRMLKLGEDIHEQAGALRKTIRPGAPDWPLLVAWTDAATAIVSNTISILSYRNKPQLERLATRLDGLWQEADSKYKRMTPNLRIRLAPVHKILGENAGGPPNFAERRLQLLDDERIESGMVSQAEVLSSRLVIAAADLFADTQSEVDGRNARVTAVIEWTSRLLAGTVALTLGVSLFMLLYINRSVIRRLTALRTAMTDHAQGRGGDIDIADRDEIGEMSRALSYFVGVIKDREDKLHAINADLSLAHHNLERIAITDRLTGLFNRTKLDEVFTNELARAERYGESVAIIMADVDKFKSVNDTFGHQVGDSVLIEFAAILRNLVRDTDTPGRWGGEEFLVICSHADLNGAHILAERIRAAVAGHSFPVIGQKTCSFGVASYRPGDTAETLVSRADAALYEAKQNGRDRVALEREAS</sequence>
<dbReference type="Gene3D" id="3.30.70.270">
    <property type="match status" value="1"/>
</dbReference>
<comment type="catalytic activity">
    <reaction evidence="2">
        <text>2 GTP = 3',3'-c-di-GMP + 2 diphosphate</text>
        <dbReference type="Rhea" id="RHEA:24898"/>
        <dbReference type="ChEBI" id="CHEBI:33019"/>
        <dbReference type="ChEBI" id="CHEBI:37565"/>
        <dbReference type="ChEBI" id="CHEBI:58805"/>
        <dbReference type="EC" id="2.7.7.65"/>
    </reaction>
</comment>
<evidence type="ECO:0000259" key="4">
    <source>
        <dbReference type="PROSITE" id="PS50885"/>
    </source>
</evidence>
<dbReference type="CDD" id="cd01949">
    <property type="entry name" value="GGDEF"/>
    <property type="match status" value="1"/>
</dbReference>
<evidence type="ECO:0000256" key="2">
    <source>
        <dbReference type="ARBA" id="ARBA00034247"/>
    </source>
</evidence>
<evidence type="ECO:0000256" key="1">
    <source>
        <dbReference type="ARBA" id="ARBA00012528"/>
    </source>
</evidence>
<reference evidence="6 7" key="1">
    <citation type="submission" date="2016-10" db="EMBL/GenBank/DDBJ databases">
        <authorList>
            <person name="de Groot N.N."/>
        </authorList>
    </citation>
    <scope>NUCLEOTIDE SEQUENCE [LARGE SCALE GENOMIC DNA]</scope>
    <source>
        <strain evidence="6 7">DSM 5885</strain>
    </source>
</reference>
<dbReference type="STRING" id="83767.SAMN05660652_03402"/>
<dbReference type="PANTHER" id="PTHR45138:SF9">
    <property type="entry name" value="DIGUANYLATE CYCLASE DGCM-RELATED"/>
    <property type="match status" value="1"/>
</dbReference>
<dbReference type="PROSITE" id="PS50885">
    <property type="entry name" value="HAMP"/>
    <property type="match status" value="1"/>
</dbReference>
<dbReference type="FunFam" id="3.30.70.270:FF:000001">
    <property type="entry name" value="Diguanylate cyclase domain protein"/>
    <property type="match status" value="1"/>
</dbReference>
<dbReference type="SMART" id="SM00267">
    <property type="entry name" value="GGDEF"/>
    <property type="match status" value="1"/>
</dbReference>
<keyword evidence="7" id="KW-1185">Reference proteome</keyword>
<feature type="domain" description="HAMP" evidence="4">
    <location>
        <begin position="331"/>
        <end position="382"/>
    </location>
</feature>
<dbReference type="AlphaFoldDB" id="A0A1G8KFY0"/>
<feature type="domain" description="GGDEF" evidence="5">
    <location>
        <begin position="432"/>
        <end position="561"/>
    </location>
</feature>
<dbReference type="InterPro" id="IPR043128">
    <property type="entry name" value="Rev_trsase/Diguanyl_cyclase"/>
</dbReference>
<dbReference type="InterPro" id="IPR000160">
    <property type="entry name" value="GGDEF_dom"/>
</dbReference>
<dbReference type="GO" id="GO:0016020">
    <property type="term" value="C:membrane"/>
    <property type="evidence" value="ECO:0007669"/>
    <property type="project" value="InterPro"/>
</dbReference>
<dbReference type="OrthoDB" id="9813903at2"/>
<dbReference type="PROSITE" id="PS50887">
    <property type="entry name" value="GGDEF"/>
    <property type="match status" value="1"/>
</dbReference>
<protein>
    <recommendedName>
        <fullName evidence="1">diguanylate cyclase</fullName>
        <ecNumber evidence="1">2.7.7.65</ecNumber>
    </recommendedName>
</protein>
<dbReference type="GO" id="GO:0007165">
    <property type="term" value="P:signal transduction"/>
    <property type="evidence" value="ECO:0007669"/>
    <property type="project" value="InterPro"/>
</dbReference>
<feature type="transmembrane region" description="Helical" evidence="3">
    <location>
        <begin position="12"/>
        <end position="32"/>
    </location>
</feature>
<dbReference type="InterPro" id="IPR050469">
    <property type="entry name" value="Diguanylate_Cyclase"/>
</dbReference>